<dbReference type="Pfam" id="PF00107">
    <property type="entry name" value="ADH_zinc_N"/>
    <property type="match status" value="1"/>
</dbReference>
<protein>
    <submittedName>
        <fullName evidence="8">2-desacetyl-2-hydroxyethyl bacteriochlorophyllide A dehydrogenase</fullName>
    </submittedName>
</protein>
<dbReference type="PROSITE" id="PS00059">
    <property type="entry name" value="ADH_ZINC"/>
    <property type="match status" value="1"/>
</dbReference>
<dbReference type="InterPro" id="IPR020843">
    <property type="entry name" value="ER"/>
</dbReference>
<keyword evidence="9" id="KW-1185">Reference proteome</keyword>
<sequence>MNHVMKQVRLHGPRDLRVDEVPLPSPGETDVLVEVAACGVCGSDLGFYESGGIRRDGAPMPLGHEFSGVIREVGTGVVHYRPGMRVVVNPMANGAMIGVGSDEGALANLVRVRNVNSGPILHQLPANLPLEVAALVEPLAVALHAVNRSRVTAGESVLVLGAGAIGLGIVACLKARGISQIAVADLSAGRLEIAAGLGANLTLDPTRDDLWSELARAHGRVPTFLGTQAPATQVIFECSGVSGVLHEAIARARDAARITVASVYKQPQAFDFSILQVKELELIGTLCYPTEFAQALELLASGAFDPESMISHRFSLDDVAQAYKTAADPQRSAKVIIKP</sequence>
<dbReference type="GO" id="GO:0008270">
    <property type="term" value="F:zinc ion binding"/>
    <property type="evidence" value="ECO:0007669"/>
    <property type="project" value="InterPro"/>
</dbReference>
<keyword evidence="3 6" id="KW-0479">Metal-binding</keyword>
<comment type="cofactor">
    <cofactor evidence="1 6">
        <name>Zn(2+)</name>
        <dbReference type="ChEBI" id="CHEBI:29105"/>
    </cofactor>
</comment>
<accession>A0A231G0L2</accession>
<name>A0A231G0L2_PSEJE</name>
<dbReference type="Gene3D" id="3.40.50.720">
    <property type="entry name" value="NAD(P)-binding Rossmann-like Domain"/>
    <property type="match status" value="1"/>
</dbReference>
<keyword evidence="5" id="KW-0560">Oxidoreductase</keyword>
<evidence type="ECO:0000256" key="2">
    <source>
        <dbReference type="ARBA" id="ARBA00008072"/>
    </source>
</evidence>
<dbReference type="SUPFAM" id="SSF50129">
    <property type="entry name" value="GroES-like"/>
    <property type="match status" value="1"/>
</dbReference>
<evidence type="ECO:0000259" key="7">
    <source>
        <dbReference type="SMART" id="SM00829"/>
    </source>
</evidence>
<dbReference type="Pfam" id="PF08240">
    <property type="entry name" value="ADH_N"/>
    <property type="match status" value="1"/>
</dbReference>
<comment type="similarity">
    <text evidence="2 6">Belongs to the zinc-containing alcohol dehydrogenase family.</text>
</comment>
<dbReference type="InterPro" id="IPR013149">
    <property type="entry name" value="ADH-like_C"/>
</dbReference>
<evidence type="ECO:0000313" key="9">
    <source>
        <dbReference type="Proteomes" id="UP000198542"/>
    </source>
</evidence>
<dbReference type="Gene3D" id="3.90.180.10">
    <property type="entry name" value="Medium-chain alcohol dehydrogenases, catalytic domain"/>
    <property type="match status" value="1"/>
</dbReference>
<dbReference type="AlphaFoldDB" id="A0A231G0L2"/>
<dbReference type="SUPFAM" id="SSF51735">
    <property type="entry name" value="NAD(P)-binding Rossmann-fold domains"/>
    <property type="match status" value="1"/>
</dbReference>
<dbReference type="SMART" id="SM00829">
    <property type="entry name" value="PKS_ER"/>
    <property type="match status" value="1"/>
</dbReference>
<proteinExistence type="inferred from homology"/>
<dbReference type="PANTHER" id="PTHR43161">
    <property type="entry name" value="SORBITOL DEHYDROGENASE"/>
    <property type="match status" value="1"/>
</dbReference>
<dbReference type="PANTHER" id="PTHR43161:SF23">
    <property type="entry name" value="(R,R)-BUTANEDIOL DEHYDROGENASE-RELATED"/>
    <property type="match status" value="1"/>
</dbReference>
<gene>
    <name evidence="8" type="ORF">SAMN04490187_3545</name>
</gene>
<dbReference type="Proteomes" id="UP000198542">
    <property type="component" value="Unassembled WGS sequence"/>
</dbReference>
<evidence type="ECO:0000256" key="5">
    <source>
        <dbReference type="ARBA" id="ARBA00023002"/>
    </source>
</evidence>
<dbReference type="InterPro" id="IPR013154">
    <property type="entry name" value="ADH-like_N"/>
</dbReference>
<feature type="domain" description="Enoyl reductase (ER)" evidence="7">
    <location>
        <begin position="12"/>
        <end position="337"/>
    </location>
</feature>
<reference evidence="9" key="1">
    <citation type="submission" date="2016-10" db="EMBL/GenBank/DDBJ databases">
        <authorList>
            <person name="Varghese N."/>
            <person name="Submissions S."/>
        </authorList>
    </citation>
    <scope>NUCLEOTIDE SEQUENCE [LARGE SCALE GENOMIC DNA]</scope>
    <source>
        <strain evidence="9">BS3660</strain>
    </source>
</reference>
<evidence type="ECO:0000256" key="3">
    <source>
        <dbReference type="ARBA" id="ARBA00022723"/>
    </source>
</evidence>
<dbReference type="RefSeq" id="WP_090454868.1">
    <property type="nucleotide sequence ID" value="NZ_FNTC01000002.1"/>
</dbReference>
<dbReference type="EMBL" id="FNTC01000002">
    <property type="protein sequence ID" value="SEC20560.1"/>
    <property type="molecule type" value="Genomic_DNA"/>
</dbReference>
<evidence type="ECO:0000256" key="1">
    <source>
        <dbReference type="ARBA" id="ARBA00001947"/>
    </source>
</evidence>
<organism evidence="8 9">
    <name type="scientific">Pseudomonas jessenii</name>
    <dbReference type="NCBI Taxonomy" id="77298"/>
    <lineage>
        <taxon>Bacteria</taxon>
        <taxon>Pseudomonadati</taxon>
        <taxon>Pseudomonadota</taxon>
        <taxon>Gammaproteobacteria</taxon>
        <taxon>Pseudomonadales</taxon>
        <taxon>Pseudomonadaceae</taxon>
        <taxon>Pseudomonas</taxon>
    </lineage>
</organism>
<dbReference type="InterPro" id="IPR002328">
    <property type="entry name" value="ADH_Zn_CS"/>
</dbReference>
<dbReference type="InterPro" id="IPR036291">
    <property type="entry name" value="NAD(P)-bd_dom_sf"/>
</dbReference>
<keyword evidence="4 6" id="KW-0862">Zinc</keyword>
<dbReference type="GO" id="GO:0016616">
    <property type="term" value="F:oxidoreductase activity, acting on the CH-OH group of donors, NAD or NADP as acceptor"/>
    <property type="evidence" value="ECO:0007669"/>
    <property type="project" value="UniProtKB-ARBA"/>
</dbReference>
<dbReference type="InterPro" id="IPR011032">
    <property type="entry name" value="GroES-like_sf"/>
</dbReference>
<evidence type="ECO:0000256" key="6">
    <source>
        <dbReference type="RuleBase" id="RU361277"/>
    </source>
</evidence>
<evidence type="ECO:0000313" key="8">
    <source>
        <dbReference type="EMBL" id="SEC20560.1"/>
    </source>
</evidence>
<evidence type="ECO:0000256" key="4">
    <source>
        <dbReference type="ARBA" id="ARBA00022833"/>
    </source>
</evidence>